<gene>
    <name evidence="2" type="ORF">Tci_016875</name>
</gene>
<sequence>MHGFTIGRKEDSAKTGPPRVIVYGYDELPIQPVALPSPDYVSRPEQLPSPDYVLGPEHPSSPPLPADSSPIAASPDYVSDSDPEEDLEDDQTDYPAGGGYGDDEPSDDDDDDDTGDEDLKEEPFKDEEDDEGEEENLAPANPSVVPIIDHVLPTRDAEALEEACIARHAALPSLPLPIPSLPLPFPSPLTTSSTDTGVPLGYRAAGNRMRALLPSTSRRTDIPKADMPPRKRACLTTPALGFKIGESSAAGAGRQPRPTESDLRRYRVEQAGYGITDTWDEIVDTLMEITPTTLEGVNERVTELDTTVRQRMDEFKIRFEEAHDDQALSRARVNTLFRDRPDHRRAAMLMDSEAMYAREAWAFSMDRSSAIAAHVRILEIQKMAPKKRTTRATPTTTTTPTTTVTNAKLHALINRGVAAALAERDMDRSRNGDNINDSGTSGRRQMTTPQECTYTDFLKCQPMSF</sequence>
<protein>
    <recommendedName>
        <fullName evidence="3">Reverse transcriptase domain-containing protein</fullName>
    </recommendedName>
</protein>
<evidence type="ECO:0008006" key="3">
    <source>
        <dbReference type="Google" id="ProtNLM"/>
    </source>
</evidence>
<name>A0A6L2K855_TANCI</name>
<comment type="caution">
    <text evidence="2">The sequence shown here is derived from an EMBL/GenBank/DDBJ whole genome shotgun (WGS) entry which is preliminary data.</text>
</comment>
<reference evidence="2" key="1">
    <citation type="journal article" date="2019" name="Sci. Rep.">
        <title>Draft genome of Tanacetum cinerariifolium, the natural source of mosquito coil.</title>
        <authorList>
            <person name="Yamashiro T."/>
            <person name="Shiraishi A."/>
            <person name="Satake H."/>
            <person name="Nakayama K."/>
        </authorList>
    </citation>
    <scope>NUCLEOTIDE SEQUENCE</scope>
</reference>
<proteinExistence type="predicted"/>
<accession>A0A6L2K855</accession>
<evidence type="ECO:0000256" key="1">
    <source>
        <dbReference type="SAM" id="MobiDB-lite"/>
    </source>
</evidence>
<feature type="compositionally biased region" description="Low complexity" evidence="1">
    <location>
        <begin position="66"/>
        <end position="75"/>
    </location>
</feature>
<dbReference type="AlphaFoldDB" id="A0A6L2K855"/>
<feature type="compositionally biased region" description="Acidic residues" evidence="1">
    <location>
        <begin position="79"/>
        <end position="92"/>
    </location>
</feature>
<feature type="compositionally biased region" description="Polar residues" evidence="1">
    <location>
        <begin position="432"/>
        <end position="448"/>
    </location>
</feature>
<feature type="compositionally biased region" description="Acidic residues" evidence="1">
    <location>
        <begin position="101"/>
        <end position="136"/>
    </location>
</feature>
<feature type="region of interest" description="Disordered" evidence="1">
    <location>
        <begin position="424"/>
        <end position="448"/>
    </location>
</feature>
<feature type="region of interest" description="Disordered" evidence="1">
    <location>
        <begin position="26"/>
        <end position="144"/>
    </location>
</feature>
<organism evidence="2">
    <name type="scientific">Tanacetum cinerariifolium</name>
    <name type="common">Dalmatian daisy</name>
    <name type="synonym">Chrysanthemum cinerariifolium</name>
    <dbReference type="NCBI Taxonomy" id="118510"/>
    <lineage>
        <taxon>Eukaryota</taxon>
        <taxon>Viridiplantae</taxon>
        <taxon>Streptophyta</taxon>
        <taxon>Embryophyta</taxon>
        <taxon>Tracheophyta</taxon>
        <taxon>Spermatophyta</taxon>
        <taxon>Magnoliopsida</taxon>
        <taxon>eudicotyledons</taxon>
        <taxon>Gunneridae</taxon>
        <taxon>Pentapetalae</taxon>
        <taxon>asterids</taxon>
        <taxon>campanulids</taxon>
        <taxon>Asterales</taxon>
        <taxon>Asteraceae</taxon>
        <taxon>Asteroideae</taxon>
        <taxon>Anthemideae</taxon>
        <taxon>Anthemidinae</taxon>
        <taxon>Tanacetum</taxon>
    </lineage>
</organism>
<dbReference type="EMBL" id="BKCJ010001909">
    <property type="protein sequence ID" value="GEU44897.1"/>
    <property type="molecule type" value="Genomic_DNA"/>
</dbReference>
<evidence type="ECO:0000313" key="2">
    <source>
        <dbReference type="EMBL" id="GEU44897.1"/>
    </source>
</evidence>